<dbReference type="EMBL" id="JAUOTP010000001">
    <property type="protein sequence ID" value="MDO6412845.1"/>
    <property type="molecule type" value="Genomic_DNA"/>
</dbReference>
<dbReference type="PANTHER" id="PTHR10907:SF47">
    <property type="entry name" value="REGUCALCIN"/>
    <property type="match status" value="1"/>
</dbReference>
<dbReference type="SUPFAM" id="SSF63829">
    <property type="entry name" value="Calcium-dependent phosphotriesterase"/>
    <property type="match status" value="1"/>
</dbReference>
<evidence type="ECO:0000259" key="2">
    <source>
        <dbReference type="Pfam" id="PF08450"/>
    </source>
</evidence>
<sequence>MGEGPLWDDRSGTLWFGDILSGRLHSLEPETNTQRTIEVGGYPGFLLLDAAGGFVLGRGHALERFDGERVTGETARVEMRAGNRLNDGTVDPAGRIWFGSMDFGCTLATGAVHLFAGGKLTTVGGECAITNGPAVTADGRLLYHVDTLAGQIWRFDIGERDTLIDGVLFATIDPADGTPDGVVLDSEDHLWVGLWGGWSARRYAPDGKLVETVRFPCANVTKIAFGGPDLKTAYATTARDNMDDAALADQPLAGGLFAFPVDVPGRLSGRAVSPR</sequence>
<dbReference type="RefSeq" id="WP_303539179.1">
    <property type="nucleotide sequence ID" value="NZ_JAUOTP010000001.1"/>
</dbReference>
<keyword evidence="4" id="KW-1185">Reference proteome</keyword>
<dbReference type="GO" id="GO:0016787">
    <property type="term" value="F:hydrolase activity"/>
    <property type="evidence" value="ECO:0007669"/>
    <property type="project" value="UniProtKB-KW"/>
</dbReference>
<dbReference type="Proteomes" id="UP001169764">
    <property type="component" value="Unassembled WGS sequence"/>
</dbReference>
<dbReference type="InterPro" id="IPR011042">
    <property type="entry name" value="6-blade_b-propeller_TolB-like"/>
</dbReference>
<organism evidence="3 4">
    <name type="scientific">Sphingomonas natans</name>
    <dbReference type="NCBI Taxonomy" id="3063330"/>
    <lineage>
        <taxon>Bacteria</taxon>
        <taxon>Pseudomonadati</taxon>
        <taxon>Pseudomonadota</taxon>
        <taxon>Alphaproteobacteria</taxon>
        <taxon>Sphingomonadales</taxon>
        <taxon>Sphingomonadaceae</taxon>
        <taxon>Sphingomonas</taxon>
    </lineage>
</organism>
<comment type="similarity">
    <text evidence="1">Belongs to the SMP-30/CGR1 family.</text>
</comment>
<evidence type="ECO:0000313" key="4">
    <source>
        <dbReference type="Proteomes" id="UP001169764"/>
    </source>
</evidence>
<dbReference type="PANTHER" id="PTHR10907">
    <property type="entry name" value="REGUCALCIN"/>
    <property type="match status" value="1"/>
</dbReference>
<dbReference type="PRINTS" id="PR01790">
    <property type="entry name" value="SMP30FAMILY"/>
</dbReference>
<dbReference type="EC" id="3.1.1.99" evidence="3"/>
<dbReference type="InterPro" id="IPR013658">
    <property type="entry name" value="SGL"/>
</dbReference>
<dbReference type="Pfam" id="PF08450">
    <property type="entry name" value="SGL"/>
    <property type="match status" value="1"/>
</dbReference>
<accession>A0ABT8Y5A2</accession>
<name>A0ABT8Y5A2_9SPHN</name>
<gene>
    <name evidence="3" type="ORF">Q4F19_00475</name>
</gene>
<evidence type="ECO:0000313" key="3">
    <source>
        <dbReference type="EMBL" id="MDO6412845.1"/>
    </source>
</evidence>
<dbReference type="InterPro" id="IPR005511">
    <property type="entry name" value="SMP-30"/>
</dbReference>
<dbReference type="Gene3D" id="2.120.10.30">
    <property type="entry name" value="TolB, C-terminal domain"/>
    <property type="match status" value="1"/>
</dbReference>
<feature type="domain" description="SMP-30/Gluconolactonase/LRE-like region" evidence="2">
    <location>
        <begin position="1"/>
        <end position="239"/>
    </location>
</feature>
<keyword evidence="3" id="KW-0378">Hydrolase</keyword>
<evidence type="ECO:0000256" key="1">
    <source>
        <dbReference type="ARBA" id="ARBA00008853"/>
    </source>
</evidence>
<proteinExistence type="inferred from homology"/>
<reference evidence="3" key="1">
    <citation type="submission" date="2023-07" db="EMBL/GenBank/DDBJ databases">
        <authorList>
            <person name="Kim M."/>
        </authorList>
    </citation>
    <scope>NUCLEOTIDE SEQUENCE</scope>
    <source>
        <strain evidence="3">BIUV-7</strain>
    </source>
</reference>
<protein>
    <submittedName>
        <fullName evidence="3">SMP-30/gluconolactonase/LRE family protein</fullName>
        <ecNumber evidence="3">3.1.1.99</ecNumber>
    </submittedName>
</protein>
<comment type="caution">
    <text evidence="3">The sequence shown here is derived from an EMBL/GenBank/DDBJ whole genome shotgun (WGS) entry which is preliminary data.</text>
</comment>